<dbReference type="GO" id="GO:0030234">
    <property type="term" value="F:enzyme regulator activity"/>
    <property type="evidence" value="ECO:0007669"/>
    <property type="project" value="InterPro"/>
</dbReference>
<protein>
    <submittedName>
        <fullName evidence="1">Transcriptional regulator</fullName>
    </submittedName>
</protein>
<comment type="caution">
    <text evidence="1">The sequence shown here is derived from an EMBL/GenBank/DDBJ whole genome shotgun (WGS) entry which is preliminary data.</text>
</comment>
<dbReference type="RefSeq" id="WP_107494835.1">
    <property type="nucleotide sequence ID" value="NZ_PZKC01000021.1"/>
</dbReference>
<reference evidence="1 2" key="2">
    <citation type="submission" date="2018-04" db="EMBL/GenBank/DDBJ databases">
        <title>Thauera lacus sp. nov., isolated from an saline lake in Inner Mongolia, China.</title>
        <authorList>
            <person name="Liang Q.-Y."/>
        </authorList>
    </citation>
    <scope>NUCLEOTIDE SEQUENCE [LARGE SCALE GENOMIC DNA]</scope>
    <source>
        <strain evidence="1 2">D20</strain>
    </source>
</reference>
<dbReference type="GO" id="GO:0006808">
    <property type="term" value="P:regulation of nitrogen utilization"/>
    <property type="evidence" value="ECO:0007669"/>
    <property type="project" value="InterPro"/>
</dbReference>
<name>A0A2T4IBA5_9RHOO</name>
<dbReference type="SUPFAM" id="SSF54913">
    <property type="entry name" value="GlnB-like"/>
    <property type="match status" value="1"/>
</dbReference>
<sequence>MPNTHPCKLVVIIAEEALESPLAKDVMALGAHGYTVADVRGRGSHGSRSGAWDADKSIRMEILCDEQTSQAITRHVEDKYFRHYAMVAFVADVGVLRREKFVR</sequence>
<dbReference type="InterPro" id="IPR011322">
    <property type="entry name" value="N-reg_PII-like_a/b"/>
</dbReference>
<dbReference type="Pfam" id="PF00543">
    <property type="entry name" value="P-II"/>
    <property type="match status" value="1"/>
</dbReference>
<dbReference type="Gene3D" id="3.30.70.120">
    <property type="match status" value="1"/>
</dbReference>
<dbReference type="OrthoDB" id="330665at2"/>
<reference evidence="1 2" key="1">
    <citation type="submission" date="2018-03" db="EMBL/GenBank/DDBJ databases">
        <authorList>
            <person name="Keele B.F."/>
        </authorList>
    </citation>
    <scope>NUCLEOTIDE SEQUENCE [LARGE SCALE GENOMIC DNA]</scope>
    <source>
        <strain evidence="1 2">D20</strain>
    </source>
</reference>
<evidence type="ECO:0000313" key="1">
    <source>
        <dbReference type="EMBL" id="PTD95043.1"/>
    </source>
</evidence>
<dbReference type="InterPro" id="IPR015867">
    <property type="entry name" value="N-reg_PII/ATP_PRibTrfase_C"/>
</dbReference>
<dbReference type="AlphaFoldDB" id="A0A2T4IBA5"/>
<dbReference type="Proteomes" id="UP000241193">
    <property type="component" value="Unassembled WGS sequence"/>
</dbReference>
<dbReference type="InterPro" id="IPR002187">
    <property type="entry name" value="N-reg_PII"/>
</dbReference>
<evidence type="ECO:0000313" key="2">
    <source>
        <dbReference type="Proteomes" id="UP000241193"/>
    </source>
</evidence>
<gene>
    <name evidence="1" type="ORF">C8261_16520</name>
</gene>
<proteinExistence type="predicted"/>
<organism evidence="1 2">
    <name type="scientific">Pseudothauera lacus</name>
    <dbReference type="NCBI Taxonomy" id="2136175"/>
    <lineage>
        <taxon>Bacteria</taxon>
        <taxon>Pseudomonadati</taxon>
        <taxon>Pseudomonadota</taxon>
        <taxon>Betaproteobacteria</taxon>
        <taxon>Rhodocyclales</taxon>
        <taxon>Zoogloeaceae</taxon>
        <taxon>Pseudothauera</taxon>
    </lineage>
</organism>
<accession>A0A2T4IBA5</accession>
<keyword evidence="2" id="KW-1185">Reference proteome</keyword>
<dbReference type="EMBL" id="PZKC01000021">
    <property type="protein sequence ID" value="PTD95043.1"/>
    <property type="molecule type" value="Genomic_DNA"/>
</dbReference>